<sequence length="146" mass="16601">MNQRHIAYLLPLVTAFFLLLSGQAAAEQKKQLGDWDVHFIVVNTTFFTPEVARSYGIVRSKYNALVNISVLDKATKEAQVVSVSGTATNLLGTVKSLTFKRVQEEDAIYYLAPLSFNDRETFRFNIEVQRGNDTQTLKFQQEMFVE</sequence>
<keyword evidence="4" id="KW-1185">Reference proteome</keyword>
<dbReference type="STRING" id="1656094.BFC18_08995"/>
<accession>A0A1E7ZCV6</accession>
<dbReference type="AlphaFoldDB" id="A0A1E7ZCV6"/>
<comment type="caution">
    <text evidence="3">The sequence shown here is derived from an EMBL/GenBank/DDBJ whole genome shotgun (WGS) entry which is preliminary data.</text>
</comment>
<feature type="signal peptide" evidence="1">
    <location>
        <begin position="1"/>
        <end position="26"/>
    </location>
</feature>
<dbReference type="OrthoDB" id="8563353at2"/>
<dbReference type="Gene3D" id="2.60.40.3340">
    <property type="entry name" value="Domain of unknown function DUF4426"/>
    <property type="match status" value="1"/>
</dbReference>
<reference evidence="3 4" key="1">
    <citation type="submission" date="2016-08" db="EMBL/GenBank/DDBJ databases">
        <authorList>
            <person name="Seilhamer J.J."/>
        </authorList>
    </citation>
    <scope>NUCLEOTIDE SEQUENCE [LARGE SCALE GENOMIC DNA]</scope>
    <source>
        <strain evidence="3 4">KCTC 42603</strain>
    </source>
</reference>
<keyword evidence="1" id="KW-0732">Signal</keyword>
<feature type="chain" id="PRO_5009209776" description="DUF4426 domain-containing protein" evidence="1">
    <location>
        <begin position="27"/>
        <end position="146"/>
    </location>
</feature>
<evidence type="ECO:0000313" key="4">
    <source>
        <dbReference type="Proteomes" id="UP000175691"/>
    </source>
</evidence>
<evidence type="ECO:0000259" key="2">
    <source>
        <dbReference type="Pfam" id="PF14467"/>
    </source>
</evidence>
<proteinExistence type="predicted"/>
<organism evidence="3 4">
    <name type="scientific">Alteromonas confluentis</name>
    <dbReference type="NCBI Taxonomy" id="1656094"/>
    <lineage>
        <taxon>Bacteria</taxon>
        <taxon>Pseudomonadati</taxon>
        <taxon>Pseudomonadota</taxon>
        <taxon>Gammaproteobacteria</taxon>
        <taxon>Alteromonadales</taxon>
        <taxon>Alteromonadaceae</taxon>
        <taxon>Alteromonas/Salinimonas group</taxon>
        <taxon>Alteromonas</taxon>
    </lineage>
</organism>
<name>A0A1E7ZCV6_9ALTE</name>
<gene>
    <name evidence="3" type="ORF">BFC18_08995</name>
</gene>
<dbReference type="InterPro" id="IPR025218">
    <property type="entry name" value="DUF4426"/>
</dbReference>
<evidence type="ECO:0000313" key="3">
    <source>
        <dbReference type="EMBL" id="OFC71284.1"/>
    </source>
</evidence>
<evidence type="ECO:0000256" key="1">
    <source>
        <dbReference type="SAM" id="SignalP"/>
    </source>
</evidence>
<dbReference type="Pfam" id="PF14467">
    <property type="entry name" value="DUF4426"/>
    <property type="match status" value="1"/>
</dbReference>
<protein>
    <recommendedName>
        <fullName evidence="2">DUF4426 domain-containing protein</fullName>
    </recommendedName>
</protein>
<feature type="domain" description="DUF4426" evidence="2">
    <location>
        <begin position="29"/>
        <end position="146"/>
    </location>
</feature>
<dbReference type="Proteomes" id="UP000175691">
    <property type="component" value="Unassembled WGS sequence"/>
</dbReference>
<dbReference type="EMBL" id="MDHN01000015">
    <property type="protein sequence ID" value="OFC71284.1"/>
    <property type="molecule type" value="Genomic_DNA"/>
</dbReference>